<keyword evidence="1 2" id="KW-1015">Disulfide bond</keyword>
<dbReference type="PROSITE" id="PS00010">
    <property type="entry name" value="ASX_HYDROXYL"/>
    <property type="match status" value="1"/>
</dbReference>
<dbReference type="InterPro" id="IPR001791">
    <property type="entry name" value="Laminin_G"/>
</dbReference>
<sequence length="1102" mass="122560">LIYSSLSHQPIWTYLDVVAQSIRLKDAFDWNDKEDDRLPLLMMTLCETGWNTLSFDDSPYKVDTTHAGLVSMYENELRIVFKSFRSSLLFFSSAPQGDLLIAQCVQGKIEVIFDFGSLSPSTISGGRALDDGKWHELRWNHQFDSVQLYIDGVLVNTTSPTGLYRKLDLSSEMWIGGRPQDDSSLFLSLSIQSTFRGCLNRLQLNSIDLLSLAPSDIRSNCIMTSPPTLTLFTHSNATVPFSFLPFSFEFRLVSISSSFISLRNAMNDNLVSIDVVESSFVLTSNSTKHAQQSNPRINAVDGFWHSFSLKIRSSRLEIELDGITVLWLEGSEVRSISVNLASIVLSAEGCYRSVTLDLQAIPTEGKVERGNCAMTDRCTPNPCSNGGICIQSSLTSQYCQCPMGYDGLFCHISANPRSCEEFFYIKSLTGRKMSKKEKKVVIDVDGGESIEPMRVLCSIQPNDMGEERVITRVPHHMVDSLTVSGQKRAGELRIDLDYGINLRQMETLVDSFELCSQSMRFECKGGAKLMSWGDDRSPSSWYSTRSDKQGLQWGSAPPYSRMCPCALHSNCTSNKLCNCESGLDGIDEGNNTYSQLLPITSLFVGGTTISSNVTVSIGSLVCEHKLVYEPVTFMNRNGKLTGQLLSNGARFSLSFHVKFTYEQMSVFTWESLDSRHWFHLHVINGRMAGEISIGGELFEVKNQKRINDGMWHSIYWDAHRLSQRMLVDDDDEEENRKGKKELVLPNTLNWTIGSKTQRNNIGFAGIIRNVYLNGMGLPLGSIVREQNTMGIEEGEGGKCSNDRCSNGGRCIDHYDSYSCDCAITPFGGEDCTREHSIWVPLGCSLSIPWQNPSQTSLCHRLAVKTSSNNVTLVRSKSLFGDSSFNLSITTSGRLTVSIYDGLIFNKSETFGPINVSNEMIHDISICASFNAFKLTIDDQIAFNFPGNFTFFKSFNVWNLMDENFVGCLSRLQIGSSFPLKNPHSSRLKMKGGIKFGQCPSNIAELNPTPSLSSNSGINIGVSHLPNSSSLVSIAGVSSIVIVCLLLFTLCSLIVYMRSLPEGVYNTHESSSLPCDQTKCSPSRSEEPLVHQSLHKIEKEYFC</sequence>
<evidence type="ECO:0008006" key="8">
    <source>
        <dbReference type="Google" id="ProtNLM"/>
    </source>
</evidence>
<dbReference type="InterPro" id="IPR013320">
    <property type="entry name" value="ConA-like_dom_sf"/>
</dbReference>
<reference evidence="6" key="1">
    <citation type="submission" date="2023-10" db="EMBL/GenBank/DDBJ databases">
        <title>Genome assembly of Pristionchus species.</title>
        <authorList>
            <person name="Yoshida K."/>
            <person name="Sommer R.J."/>
        </authorList>
    </citation>
    <scope>NUCLEOTIDE SEQUENCE</scope>
    <source>
        <strain evidence="6">RS5133</strain>
    </source>
</reference>
<dbReference type="Pfam" id="PF00008">
    <property type="entry name" value="EGF"/>
    <property type="match status" value="2"/>
</dbReference>
<feature type="domain" description="Laminin G" evidence="4">
    <location>
        <begin position="623"/>
        <end position="799"/>
    </location>
</feature>
<feature type="non-terminal residue" evidence="6">
    <location>
        <position position="1"/>
    </location>
</feature>
<dbReference type="PANTHER" id="PTHR15036:SF49">
    <property type="entry name" value="AXOTACTIN"/>
    <property type="match status" value="1"/>
</dbReference>
<dbReference type="PROSITE" id="PS50026">
    <property type="entry name" value="EGF_3"/>
    <property type="match status" value="2"/>
</dbReference>
<keyword evidence="7" id="KW-1185">Reference proteome</keyword>
<dbReference type="InterPro" id="IPR000152">
    <property type="entry name" value="EGF-type_Asp/Asn_hydroxyl_site"/>
</dbReference>
<evidence type="ECO:0000256" key="2">
    <source>
        <dbReference type="PROSITE-ProRule" id="PRU00076"/>
    </source>
</evidence>
<dbReference type="Proteomes" id="UP001432322">
    <property type="component" value="Unassembled WGS sequence"/>
</dbReference>
<feature type="domain" description="EGF-like" evidence="5">
    <location>
        <begin position="795"/>
        <end position="832"/>
    </location>
</feature>
<evidence type="ECO:0000256" key="1">
    <source>
        <dbReference type="ARBA" id="ARBA00023157"/>
    </source>
</evidence>
<dbReference type="AlphaFoldDB" id="A0AAV5W0G2"/>
<dbReference type="Pfam" id="PF02210">
    <property type="entry name" value="Laminin_G_2"/>
    <property type="match status" value="2"/>
</dbReference>
<dbReference type="PROSITE" id="PS01186">
    <property type="entry name" value="EGF_2"/>
    <property type="match status" value="1"/>
</dbReference>
<dbReference type="SMART" id="SM00181">
    <property type="entry name" value="EGF"/>
    <property type="match status" value="2"/>
</dbReference>
<keyword evidence="3" id="KW-0812">Transmembrane</keyword>
<keyword evidence="3" id="KW-0472">Membrane</keyword>
<comment type="caution">
    <text evidence="6">The sequence shown here is derived from an EMBL/GenBank/DDBJ whole genome shotgun (WGS) entry which is preliminary data.</text>
</comment>
<keyword evidence="2" id="KW-0245">EGF-like domain</keyword>
<gene>
    <name evidence="6" type="ORF">PFISCL1PPCAC_15517</name>
</gene>
<dbReference type="GO" id="GO:0016020">
    <property type="term" value="C:membrane"/>
    <property type="evidence" value="ECO:0007669"/>
    <property type="project" value="UniProtKB-SubCell"/>
</dbReference>
<dbReference type="InterPro" id="IPR050372">
    <property type="entry name" value="Neurexin-related_CASP"/>
</dbReference>
<organism evidence="6 7">
    <name type="scientific">Pristionchus fissidentatus</name>
    <dbReference type="NCBI Taxonomy" id="1538716"/>
    <lineage>
        <taxon>Eukaryota</taxon>
        <taxon>Metazoa</taxon>
        <taxon>Ecdysozoa</taxon>
        <taxon>Nematoda</taxon>
        <taxon>Chromadorea</taxon>
        <taxon>Rhabditida</taxon>
        <taxon>Rhabditina</taxon>
        <taxon>Diplogasteromorpha</taxon>
        <taxon>Diplogasteroidea</taxon>
        <taxon>Neodiplogasteridae</taxon>
        <taxon>Pristionchus</taxon>
    </lineage>
</organism>
<dbReference type="PROSITE" id="PS50025">
    <property type="entry name" value="LAM_G_DOMAIN"/>
    <property type="match status" value="2"/>
</dbReference>
<dbReference type="EMBL" id="BTSY01000004">
    <property type="protein sequence ID" value="GMT24220.1"/>
    <property type="molecule type" value="Genomic_DNA"/>
</dbReference>
<evidence type="ECO:0000259" key="5">
    <source>
        <dbReference type="PROSITE" id="PS50026"/>
    </source>
</evidence>
<dbReference type="InterPro" id="IPR000742">
    <property type="entry name" value="EGF"/>
</dbReference>
<evidence type="ECO:0000313" key="7">
    <source>
        <dbReference type="Proteomes" id="UP001432322"/>
    </source>
</evidence>
<dbReference type="PROSITE" id="PS00022">
    <property type="entry name" value="EGF_1"/>
    <property type="match status" value="1"/>
</dbReference>
<feature type="domain" description="EGF-like" evidence="5">
    <location>
        <begin position="374"/>
        <end position="411"/>
    </location>
</feature>
<evidence type="ECO:0000256" key="3">
    <source>
        <dbReference type="SAM" id="Phobius"/>
    </source>
</evidence>
<keyword evidence="3" id="KW-1133">Transmembrane helix</keyword>
<protein>
    <recommendedName>
        <fullName evidence="8">Nlr-1</fullName>
    </recommendedName>
</protein>
<dbReference type="SMART" id="SM00282">
    <property type="entry name" value="LamG"/>
    <property type="match status" value="2"/>
</dbReference>
<dbReference type="CDD" id="cd00054">
    <property type="entry name" value="EGF_CA"/>
    <property type="match status" value="2"/>
</dbReference>
<feature type="transmembrane region" description="Helical" evidence="3">
    <location>
        <begin position="1030"/>
        <end position="1055"/>
    </location>
</feature>
<dbReference type="Gene3D" id="2.60.120.200">
    <property type="match status" value="2"/>
</dbReference>
<dbReference type="SUPFAM" id="SSF49899">
    <property type="entry name" value="Concanavalin A-like lectins/glucanases"/>
    <property type="match status" value="4"/>
</dbReference>
<comment type="caution">
    <text evidence="2">Lacks conserved residue(s) required for the propagation of feature annotation.</text>
</comment>
<accession>A0AAV5W0G2</accession>
<evidence type="ECO:0000259" key="4">
    <source>
        <dbReference type="PROSITE" id="PS50025"/>
    </source>
</evidence>
<evidence type="ECO:0000313" key="6">
    <source>
        <dbReference type="EMBL" id="GMT24220.1"/>
    </source>
</evidence>
<feature type="domain" description="Laminin G" evidence="4">
    <location>
        <begin position="52"/>
        <end position="221"/>
    </location>
</feature>
<feature type="disulfide bond" evidence="2">
    <location>
        <begin position="401"/>
        <end position="410"/>
    </location>
</feature>
<dbReference type="Gene3D" id="2.10.25.10">
    <property type="entry name" value="Laminin"/>
    <property type="match status" value="2"/>
</dbReference>
<dbReference type="PANTHER" id="PTHR15036">
    <property type="entry name" value="PIKACHURIN-LIKE PROTEIN"/>
    <property type="match status" value="1"/>
</dbReference>
<dbReference type="Gene3D" id="2.60.120.1000">
    <property type="match status" value="1"/>
</dbReference>
<dbReference type="CDD" id="cd00110">
    <property type="entry name" value="LamG"/>
    <property type="match status" value="2"/>
</dbReference>
<proteinExistence type="predicted"/>
<name>A0AAV5W0G2_9BILA</name>